<comment type="caution">
    <text evidence="2">The sequence shown here is derived from an EMBL/GenBank/DDBJ whole genome shotgun (WGS) entry which is preliminary data.</text>
</comment>
<organism evidence="2 3">
    <name type="scientific">Faecalibacterium taiwanense</name>
    <dbReference type="NCBI Taxonomy" id="3030638"/>
    <lineage>
        <taxon>Bacteria</taxon>
        <taxon>Bacillati</taxon>
        <taxon>Bacillota</taxon>
        <taxon>Clostridia</taxon>
        <taxon>Eubacteriales</taxon>
        <taxon>Oscillospiraceae</taxon>
        <taxon>Faecalibacterium</taxon>
    </lineage>
</organism>
<dbReference type="Proteomes" id="UP001379600">
    <property type="component" value="Unassembled WGS sequence"/>
</dbReference>
<keyword evidence="3" id="KW-1185">Reference proteome</keyword>
<dbReference type="RefSeq" id="WP_337678794.1">
    <property type="nucleotide sequence ID" value="NZ_JBBFKB010000077.1"/>
</dbReference>
<proteinExistence type="predicted"/>
<dbReference type="EMBL" id="JBBFKC010000002">
    <property type="protein sequence ID" value="MEJ3690240.1"/>
    <property type="molecule type" value="Genomic_DNA"/>
</dbReference>
<feature type="region of interest" description="Disordered" evidence="1">
    <location>
        <begin position="93"/>
        <end position="125"/>
    </location>
</feature>
<sequence length="587" mass="62485">MGRADYPLLLHVPDGKDPASSLVVDGYVAVPASVTAQPGNGCITFEGSDGTKTVTSADLRYRVSANSGTEDGTEPEPGTPAWQQLVDAVHTDATAAEQAKTDAQTAAQEAATSAANAGQSAQQAADNLQELKDGIANGDFKGEPGEDGQSPVVTVTPIENGHRVSITDKDGTKTIDVLNGKDGKDAPQIDDTTVTDSAPWSSKHIVDMLCPPLEESGNPVVCYPVAGYPLGVKASWEPTQEGSGEPSPDNVRPIKGRDSVTVERCGQNVIEFLSTNDSNSDIKIAVDAEKNITLNGALTRRTNIIIGMCRLHWVAGKTYTMYVKKVGGSASLGSGDGITFAYSLFATDYNHYFRGDTTSKNLDAYIARDVALVETELIFMLQCWREGTVFNDFKFQIEVVPGTTVPTTYTPYTGQTATLTLPCTIYGGTVDAVTGEGQNLYDVLTLTGEENWKKDDTYIVLNSATTKTNIPLNGVCSHFLYRYNYGGDSLFVDTFNIYLGATMAKKYALDEWKALLAAQYAAGTPVQICYKLAEPVPITATGAQPIPALSGLNTVLTNADSVAVTGRADPIKRITDLEDAVASMTTT</sequence>
<evidence type="ECO:0000313" key="3">
    <source>
        <dbReference type="Proteomes" id="UP001379600"/>
    </source>
</evidence>
<dbReference type="AlphaFoldDB" id="A0AB35XU37"/>
<accession>A0AB35XU37</accession>
<reference evidence="2 3" key="1">
    <citation type="submission" date="2024-03" db="EMBL/GenBank/DDBJ databases">
        <authorList>
            <person name="Plomp N."/>
            <person name="Harmsen H.J."/>
        </authorList>
    </citation>
    <scope>NUCLEOTIDE SEQUENCE [LARGE SCALE GENOMIC DNA]</scope>
    <source>
        <strain evidence="2 3">HTF-76H</strain>
    </source>
</reference>
<protein>
    <submittedName>
        <fullName evidence="2">Uncharacterized protein</fullName>
    </submittedName>
</protein>
<evidence type="ECO:0000313" key="2">
    <source>
        <dbReference type="EMBL" id="MEJ3690240.1"/>
    </source>
</evidence>
<evidence type="ECO:0000256" key="1">
    <source>
        <dbReference type="SAM" id="MobiDB-lite"/>
    </source>
</evidence>
<name>A0AB35XU37_9FIRM</name>
<gene>
    <name evidence="2" type="ORF">WF787_03230</name>
</gene>